<evidence type="ECO:0000256" key="1">
    <source>
        <dbReference type="SAM" id="MobiDB-lite"/>
    </source>
</evidence>
<reference evidence="2" key="1">
    <citation type="submission" date="2023-03" db="EMBL/GenBank/DDBJ databases">
        <authorList>
            <person name="Steffen K."/>
            <person name="Cardenas P."/>
        </authorList>
    </citation>
    <scope>NUCLEOTIDE SEQUENCE</scope>
</reference>
<feature type="region of interest" description="Disordered" evidence="1">
    <location>
        <begin position="1"/>
        <end position="31"/>
    </location>
</feature>
<proteinExistence type="predicted"/>
<dbReference type="AlphaFoldDB" id="A0AA35WDU2"/>
<dbReference type="EMBL" id="CASHTH010001072">
    <property type="protein sequence ID" value="CAI8010900.1"/>
    <property type="molecule type" value="Genomic_DNA"/>
</dbReference>
<evidence type="ECO:0000313" key="3">
    <source>
        <dbReference type="Proteomes" id="UP001174909"/>
    </source>
</evidence>
<accession>A0AA35WDU2</accession>
<feature type="compositionally biased region" description="Gly residues" evidence="1">
    <location>
        <begin position="1"/>
        <end position="10"/>
    </location>
</feature>
<keyword evidence="3" id="KW-1185">Reference proteome</keyword>
<sequence length="31" mass="3347">MSYTGPGAGAGARRRMRSEVTDLYANHNIPP</sequence>
<comment type="caution">
    <text evidence="2">The sequence shown here is derived from an EMBL/GenBank/DDBJ whole genome shotgun (WGS) entry which is preliminary data.</text>
</comment>
<evidence type="ECO:0000313" key="2">
    <source>
        <dbReference type="EMBL" id="CAI8010900.1"/>
    </source>
</evidence>
<gene>
    <name evidence="2" type="ORF">GBAR_LOCUS7117</name>
</gene>
<organism evidence="2 3">
    <name type="scientific">Geodia barretti</name>
    <name type="common">Barrett's horny sponge</name>
    <dbReference type="NCBI Taxonomy" id="519541"/>
    <lineage>
        <taxon>Eukaryota</taxon>
        <taxon>Metazoa</taxon>
        <taxon>Porifera</taxon>
        <taxon>Demospongiae</taxon>
        <taxon>Heteroscleromorpha</taxon>
        <taxon>Tetractinellida</taxon>
        <taxon>Astrophorina</taxon>
        <taxon>Geodiidae</taxon>
        <taxon>Geodia</taxon>
    </lineage>
</organism>
<name>A0AA35WDU2_GEOBA</name>
<protein>
    <submittedName>
        <fullName evidence="2">Uncharacterized protein</fullName>
    </submittedName>
</protein>
<dbReference type="Proteomes" id="UP001174909">
    <property type="component" value="Unassembled WGS sequence"/>
</dbReference>